<sequence length="84" mass="9332">MLVRKQILLEKKQALELEELALLAGVSMSEVYRRIFDEGVKIQKKRVAKGGNKKLGGAEFMLQQAGKAVAGPGDSEYDKYAYDL</sequence>
<dbReference type="AlphaFoldDB" id="A0A2H0BKT8"/>
<evidence type="ECO:0000313" key="2">
    <source>
        <dbReference type="Proteomes" id="UP000229847"/>
    </source>
</evidence>
<dbReference type="Proteomes" id="UP000229847">
    <property type="component" value="Unassembled WGS sequence"/>
</dbReference>
<name>A0A2H0BKT8_9BACT</name>
<evidence type="ECO:0000313" key="1">
    <source>
        <dbReference type="EMBL" id="PIP57650.1"/>
    </source>
</evidence>
<gene>
    <name evidence="1" type="ORF">COX03_01930</name>
</gene>
<comment type="caution">
    <text evidence="1">The sequence shown here is derived from an EMBL/GenBank/DDBJ whole genome shotgun (WGS) entry which is preliminary data.</text>
</comment>
<organism evidence="1 2">
    <name type="scientific">Candidatus Woesebacteria bacterium CG22_combo_CG10-13_8_21_14_all_39_10</name>
    <dbReference type="NCBI Taxonomy" id="1975059"/>
    <lineage>
        <taxon>Bacteria</taxon>
        <taxon>Candidatus Woeseibacteriota</taxon>
    </lineage>
</organism>
<proteinExistence type="predicted"/>
<protein>
    <submittedName>
        <fullName evidence="1">Uncharacterized protein</fullName>
    </submittedName>
</protein>
<dbReference type="EMBL" id="PCSW01000059">
    <property type="protein sequence ID" value="PIP57650.1"/>
    <property type="molecule type" value="Genomic_DNA"/>
</dbReference>
<accession>A0A2H0BKT8</accession>
<reference evidence="1 2" key="1">
    <citation type="submission" date="2017-09" db="EMBL/GenBank/DDBJ databases">
        <title>Depth-based differentiation of microbial function through sediment-hosted aquifers and enrichment of novel symbionts in the deep terrestrial subsurface.</title>
        <authorList>
            <person name="Probst A.J."/>
            <person name="Ladd B."/>
            <person name="Jarett J.K."/>
            <person name="Geller-Mcgrath D.E."/>
            <person name="Sieber C.M."/>
            <person name="Emerson J.B."/>
            <person name="Anantharaman K."/>
            <person name="Thomas B.C."/>
            <person name="Malmstrom R."/>
            <person name="Stieglmeier M."/>
            <person name="Klingl A."/>
            <person name="Woyke T."/>
            <person name="Ryan C.M."/>
            <person name="Banfield J.F."/>
        </authorList>
    </citation>
    <scope>NUCLEOTIDE SEQUENCE [LARGE SCALE GENOMIC DNA]</scope>
    <source>
        <strain evidence="1">CG22_combo_CG10-13_8_21_14_all_39_10</strain>
    </source>
</reference>